<gene>
    <name evidence="3" type="ORF">DEACI_2390</name>
    <name evidence="4" type="ORF">DEACI_3542</name>
</gene>
<evidence type="ECO:0000313" key="3">
    <source>
        <dbReference type="EMBL" id="CAA7601722.1"/>
    </source>
</evidence>
<dbReference type="EMBL" id="CDGJ01000110">
    <property type="protein sequence ID" value="CEJ09059.1"/>
    <property type="molecule type" value="Genomic_DNA"/>
</dbReference>
<dbReference type="AlphaFoldDB" id="A0A8S0WGA5"/>
<dbReference type="InterPro" id="IPR026045">
    <property type="entry name" value="Ferric-bd"/>
</dbReference>
<reference evidence="4" key="1">
    <citation type="submission" date="2014-11" db="EMBL/GenBank/DDBJ databases">
        <authorList>
            <person name="Hornung B.V."/>
        </authorList>
    </citation>
    <scope>NUCLEOTIDE SEQUENCE</scope>
    <source>
        <strain evidence="4">INE</strain>
    </source>
</reference>
<evidence type="ECO:0000313" key="4">
    <source>
        <dbReference type="EMBL" id="CEJ09059.1"/>
    </source>
</evidence>
<dbReference type="GO" id="GO:0030288">
    <property type="term" value="C:outer membrane-bounded periplasmic space"/>
    <property type="evidence" value="ECO:0007669"/>
    <property type="project" value="TreeGrafter"/>
</dbReference>
<evidence type="ECO:0000256" key="1">
    <source>
        <dbReference type="ARBA" id="ARBA00022729"/>
    </source>
</evidence>
<dbReference type="Proteomes" id="UP000836597">
    <property type="component" value="Chromosome"/>
</dbReference>
<dbReference type="Gene3D" id="3.40.190.10">
    <property type="entry name" value="Periplasmic binding protein-like II"/>
    <property type="match status" value="2"/>
</dbReference>
<dbReference type="InterPro" id="IPR006059">
    <property type="entry name" value="SBP"/>
</dbReference>
<proteinExistence type="predicted"/>
<feature type="chain" id="PRO_5038757807" evidence="2">
    <location>
        <begin position="27"/>
        <end position="359"/>
    </location>
</feature>
<reference evidence="3" key="2">
    <citation type="submission" date="2020-01" db="EMBL/GenBank/DDBJ databases">
        <authorList>
            <person name="Hornung B."/>
        </authorList>
    </citation>
    <scope>NUCLEOTIDE SEQUENCE</scope>
    <source>
        <strain evidence="3">PacBioINE</strain>
    </source>
</reference>
<dbReference type="GO" id="GO:0015888">
    <property type="term" value="P:thiamine transport"/>
    <property type="evidence" value="ECO:0007669"/>
    <property type="project" value="TreeGrafter"/>
</dbReference>
<dbReference type="PROSITE" id="PS51257">
    <property type="entry name" value="PROKAR_LIPOPROTEIN"/>
    <property type="match status" value="1"/>
</dbReference>
<dbReference type="SUPFAM" id="SSF53850">
    <property type="entry name" value="Periplasmic binding protein-like II"/>
    <property type="match status" value="1"/>
</dbReference>
<name>A0A8S0WGA5_9FIRM</name>
<dbReference type="PANTHER" id="PTHR30006:SF2">
    <property type="entry name" value="ABC TRANSPORTER SUBSTRATE-BINDING PROTEIN"/>
    <property type="match status" value="1"/>
</dbReference>
<dbReference type="PANTHER" id="PTHR30006">
    <property type="entry name" value="THIAMINE-BINDING PERIPLASMIC PROTEIN-RELATED"/>
    <property type="match status" value="1"/>
</dbReference>
<evidence type="ECO:0000256" key="2">
    <source>
        <dbReference type="SAM" id="SignalP"/>
    </source>
</evidence>
<evidence type="ECO:0000313" key="5">
    <source>
        <dbReference type="Proteomes" id="UP001071230"/>
    </source>
</evidence>
<protein>
    <submittedName>
        <fullName evidence="4">ABC-type Fe3+ transport system, periplasmic component</fullName>
    </submittedName>
    <submittedName>
        <fullName evidence="3">Ferric binding protein</fullName>
    </submittedName>
</protein>
<feature type="signal peptide" evidence="2">
    <location>
        <begin position="1"/>
        <end position="26"/>
    </location>
</feature>
<sequence>MRQVNRKRPYARILPLLVIISVIVAATVTGCGTSTGSAAPASAAPAKQLVFYSAQGYDSAMAKAFQAKTGIQVKLVDDSTGKIVAKIDAERSNPHWDVAWFDGDSTMQGLDNEGMLLQNWTPKDVSNLTALGQSLVPADKAYYPASVTAAAAIGVNTKLLSPDQYPKDWRDLLTPVFKNSLAMNDPSISGPTYPYVAGIMDIMGTAQGKQYFQDLKANGLRVFPTNDNTLKALLAGQVKAVTIQDSALAAAEVKGDPIKIIYPSSGVFTLPGVIAINKNAPDMAAAKQFVEYVLSPAGQKVMADVKNGGGDSYFNPVINGIQPNPARQQSGINWVKVDPIKAAKDENSLKKWFHDNIVQ</sequence>
<dbReference type="EMBL" id="LR746496">
    <property type="protein sequence ID" value="CAA7601722.1"/>
    <property type="molecule type" value="Genomic_DNA"/>
</dbReference>
<organism evidence="3">
    <name type="scientific">Acididesulfobacillus acetoxydans</name>
    <dbReference type="NCBI Taxonomy" id="1561005"/>
    <lineage>
        <taxon>Bacteria</taxon>
        <taxon>Bacillati</taxon>
        <taxon>Bacillota</taxon>
        <taxon>Clostridia</taxon>
        <taxon>Eubacteriales</taxon>
        <taxon>Peptococcaceae</taxon>
        <taxon>Acididesulfobacillus</taxon>
    </lineage>
</organism>
<dbReference type="Pfam" id="PF13416">
    <property type="entry name" value="SBP_bac_8"/>
    <property type="match status" value="1"/>
</dbReference>
<dbReference type="GO" id="GO:0030975">
    <property type="term" value="F:thiamine binding"/>
    <property type="evidence" value="ECO:0007669"/>
    <property type="project" value="TreeGrafter"/>
</dbReference>
<dbReference type="PIRSF" id="PIRSF002825">
    <property type="entry name" value="CfbpA"/>
    <property type="match status" value="1"/>
</dbReference>
<keyword evidence="5" id="KW-1185">Reference proteome</keyword>
<keyword evidence="1 2" id="KW-0732">Signal</keyword>
<dbReference type="KEGG" id="aacx:DEACI_2390"/>
<accession>A0A8S0WGA5</accession>
<dbReference type="GO" id="GO:0030976">
    <property type="term" value="F:thiamine pyrophosphate binding"/>
    <property type="evidence" value="ECO:0007669"/>
    <property type="project" value="TreeGrafter"/>
</dbReference>
<dbReference type="Proteomes" id="UP001071230">
    <property type="component" value="Unassembled WGS sequence"/>
</dbReference>